<organism evidence="1 2">
    <name type="scientific">Streptomyces roseirectus</name>
    <dbReference type="NCBI Taxonomy" id="2768066"/>
    <lineage>
        <taxon>Bacteria</taxon>
        <taxon>Bacillati</taxon>
        <taxon>Actinomycetota</taxon>
        <taxon>Actinomycetes</taxon>
        <taxon>Kitasatosporales</taxon>
        <taxon>Streptomycetaceae</taxon>
        <taxon>Streptomyces</taxon>
    </lineage>
</organism>
<evidence type="ECO:0000313" key="1">
    <source>
        <dbReference type="EMBL" id="QNP69879.1"/>
    </source>
</evidence>
<protein>
    <submittedName>
        <fullName evidence="1">Uncharacterized protein</fullName>
    </submittedName>
</protein>
<reference evidence="1 2" key="1">
    <citation type="submission" date="2020-08" db="EMBL/GenBank/DDBJ databases">
        <title>A novel species.</title>
        <authorList>
            <person name="Gao J."/>
        </authorList>
    </citation>
    <scope>NUCLEOTIDE SEQUENCE [LARGE SCALE GENOMIC DNA]</scope>
    <source>
        <strain evidence="1 2">CRXT-G-22</strain>
    </source>
</reference>
<name>A0A7H0IAR3_9ACTN</name>
<proteinExistence type="predicted"/>
<dbReference type="AlphaFoldDB" id="A0A7H0IAR3"/>
<sequence>MSPQQQLRSALDELDRVFAGEEAFEVAGCTYCYAERDFVELSGAVELIPEDLVSAVSREVASHWDDFPRLYRRLTPRIVRGVVTGRLHTDEELIASRLVEAAWTEWEAPLVEALRAVWAAWWRAILQAYPSPSRLRDVLGLLAASTGELRPWLDVWTATQTPAADAHLAEFIDDVLREGRIADLRMGFHDEYHATPELVDWLLNDVRERADDIRLDDLVPLL</sequence>
<dbReference type="EMBL" id="CP060828">
    <property type="protein sequence ID" value="QNP69879.1"/>
    <property type="molecule type" value="Genomic_DNA"/>
</dbReference>
<evidence type="ECO:0000313" key="2">
    <source>
        <dbReference type="Proteomes" id="UP000516052"/>
    </source>
</evidence>
<dbReference type="Proteomes" id="UP000516052">
    <property type="component" value="Chromosome"/>
</dbReference>
<dbReference type="RefSeq" id="WP_187746912.1">
    <property type="nucleotide sequence ID" value="NZ_CP060828.1"/>
</dbReference>
<keyword evidence="2" id="KW-1185">Reference proteome</keyword>
<accession>A0A7H0IAR3</accession>
<gene>
    <name evidence="1" type="ORF">IAG44_10745</name>
</gene>
<dbReference type="KEGG" id="sroi:IAG44_10745"/>